<dbReference type="SUPFAM" id="SSF53649">
    <property type="entry name" value="Alkaline phosphatase-like"/>
    <property type="match status" value="1"/>
</dbReference>
<keyword evidence="2" id="KW-0808">Transferase</keyword>
<feature type="transmembrane region" description="Helical" evidence="1">
    <location>
        <begin position="72"/>
        <end position="91"/>
    </location>
</feature>
<dbReference type="GO" id="GO:0016740">
    <property type="term" value="F:transferase activity"/>
    <property type="evidence" value="ECO:0007669"/>
    <property type="project" value="UniProtKB-KW"/>
</dbReference>
<dbReference type="RefSeq" id="WP_157674954.1">
    <property type="nucleotide sequence ID" value="NZ_LT629755.1"/>
</dbReference>
<keyword evidence="1" id="KW-1133">Transmembrane helix</keyword>
<feature type="transmembrane region" description="Helical" evidence="1">
    <location>
        <begin position="130"/>
        <end position="152"/>
    </location>
</feature>
<dbReference type="EMBL" id="LT629755">
    <property type="protein sequence ID" value="SDS48425.1"/>
    <property type="molecule type" value="Genomic_DNA"/>
</dbReference>
<evidence type="ECO:0000313" key="3">
    <source>
        <dbReference type="Proteomes" id="UP000199482"/>
    </source>
</evidence>
<feature type="transmembrane region" description="Helical" evidence="1">
    <location>
        <begin position="20"/>
        <end position="40"/>
    </location>
</feature>
<protein>
    <submittedName>
        <fullName evidence="2">Phosphoglycerol transferase MdoB</fullName>
    </submittedName>
</protein>
<dbReference type="Gene3D" id="3.40.720.10">
    <property type="entry name" value="Alkaline Phosphatase, subunit A"/>
    <property type="match status" value="1"/>
</dbReference>
<organism evidence="2 3">
    <name type="scientific">Agromyces flavus</name>
    <dbReference type="NCBI Taxonomy" id="589382"/>
    <lineage>
        <taxon>Bacteria</taxon>
        <taxon>Bacillati</taxon>
        <taxon>Actinomycetota</taxon>
        <taxon>Actinomycetes</taxon>
        <taxon>Micrococcales</taxon>
        <taxon>Microbacteriaceae</taxon>
        <taxon>Agromyces</taxon>
    </lineage>
</organism>
<gene>
    <name evidence="2" type="ORF">SAMN04489721_1398</name>
</gene>
<evidence type="ECO:0000313" key="2">
    <source>
        <dbReference type="EMBL" id="SDS48425.1"/>
    </source>
</evidence>
<dbReference type="STRING" id="589382.SAMN04489721_1398"/>
<feature type="transmembrane region" description="Helical" evidence="1">
    <location>
        <begin position="164"/>
        <end position="184"/>
    </location>
</feature>
<sequence length="547" mass="58464">MTRDSGGKSSPRSAPPALGWVASAVAILLLALVPLLPRALADGDPAALVGLPGESILVLALLCLLPWRLARGVLATGFAIVVVVAILLAGIDAGYRSALDIPFDPLEWPQLGDAFGVLEGSVGAGAARGVIVLLALVAVGLVLVLSFAALRVGTALRRRVRGQTMIAAFIAAWTVIALTGSQLAGQPAAPTASVQAIGESVDHAADGLAAAAELSRQIATDPYRDAPRSDLLTALQGKDVVFAFVESYGRVAVEGDGFSDGVRQVLRDGEAQLRVDGYTSRTAFLTSPTFGGLSWLAHSTFHTGLWVDRQTLYSKVMRSGRLTLSAAFGEAGWRTVGVIPSNTEPWPLGASFYRWDTMLDVNDLGYRGPRFGYARVPDQYTWTYVDDQVLADDSRPIMAEVDLVSSHSPWTPLPELVPSSDVDDSSVYEAQFARGESATELWQDPERVRRAYAASIEYSLGATFAFLHERDDPDLVLVVLGDHQPMAAVSGRDAGHDVPISIIAKDPAVFESIEGWQWPDGMLPDADAPVWPMSAFRDRFLDAFSAR</sequence>
<accession>A0A1H1SKA3</accession>
<dbReference type="AlphaFoldDB" id="A0A1H1SKA3"/>
<proteinExistence type="predicted"/>
<keyword evidence="1" id="KW-0812">Transmembrane</keyword>
<dbReference type="InterPro" id="IPR017850">
    <property type="entry name" value="Alkaline_phosphatase_core_sf"/>
</dbReference>
<name>A0A1H1SKA3_9MICO</name>
<keyword evidence="1" id="KW-0472">Membrane</keyword>
<reference evidence="3" key="1">
    <citation type="submission" date="2016-10" db="EMBL/GenBank/DDBJ databases">
        <authorList>
            <person name="Varghese N."/>
            <person name="Submissions S."/>
        </authorList>
    </citation>
    <scope>NUCLEOTIDE SEQUENCE [LARGE SCALE GENOMIC DNA]</scope>
    <source>
        <strain evidence="3">CPCC 202695</strain>
    </source>
</reference>
<feature type="transmembrane region" description="Helical" evidence="1">
    <location>
        <begin position="46"/>
        <end position="65"/>
    </location>
</feature>
<dbReference type="Proteomes" id="UP000199482">
    <property type="component" value="Chromosome I"/>
</dbReference>
<evidence type="ECO:0000256" key="1">
    <source>
        <dbReference type="SAM" id="Phobius"/>
    </source>
</evidence>